<feature type="transmembrane region" description="Helical" evidence="16">
    <location>
        <begin position="174"/>
        <end position="195"/>
    </location>
</feature>
<feature type="region of interest" description="Disordered" evidence="15">
    <location>
        <begin position="474"/>
        <end position="504"/>
    </location>
</feature>
<evidence type="ECO:0000256" key="13">
    <source>
        <dbReference type="ARBA" id="ARBA00045085"/>
    </source>
</evidence>
<keyword evidence="10 16" id="KW-1133">Transmembrane helix</keyword>
<dbReference type="EC" id="2.4.1.109" evidence="4"/>
<comment type="catalytic activity">
    <reaction evidence="13">
        <text>a di-trans,poly-cis-dolichyl beta-D-mannosyl phosphate + L-threonyl-[protein] = 3-O-(alpha-D-mannosyl)-L-threonyl-[protein] + a di-trans,poly-cis-dolichyl phosphate + H(+)</text>
        <dbReference type="Rhea" id="RHEA:53396"/>
        <dbReference type="Rhea" id="RHEA-COMP:11060"/>
        <dbReference type="Rhea" id="RHEA-COMP:13547"/>
        <dbReference type="Rhea" id="RHEA-COMP:19498"/>
        <dbReference type="Rhea" id="RHEA-COMP:19501"/>
        <dbReference type="ChEBI" id="CHEBI:15378"/>
        <dbReference type="ChEBI" id="CHEBI:30013"/>
        <dbReference type="ChEBI" id="CHEBI:57683"/>
        <dbReference type="ChEBI" id="CHEBI:58211"/>
        <dbReference type="ChEBI" id="CHEBI:137323"/>
        <dbReference type="EC" id="2.4.1.109"/>
    </reaction>
</comment>
<dbReference type="InterPro" id="IPR003342">
    <property type="entry name" value="ArnT-like_N"/>
</dbReference>
<dbReference type="SUPFAM" id="SSF82109">
    <property type="entry name" value="MIR domain"/>
    <property type="match status" value="1"/>
</dbReference>
<feature type="transmembrane region" description="Helical" evidence="16">
    <location>
        <begin position="732"/>
        <end position="756"/>
    </location>
</feature>
<dbReference type="SMART" id="SM00472">
    <property type="entry name" value="MIR"/>
    <property type="match status" value="2"/>
</dbReference>
<keyword evidence="5" id="KW-0328">Glycosyltransferase</keyword>
<dbReference type="Pfam" id="PF02366">
    <property type="entry name" value="PMT"/>
    <property type="match status" value="1"/>
</dbReference>
<sequence>MSPEQTEPSFKMETSICQEIAVKTCVGENTARLHLMHSLKKIVEKIADDFRSGSNGAWWCCLIFSTLLTLATRLHYITVPYYVIWDETHFGKMVSMYINRTYFFDVHPPGGKLVLTFFALLSGYNGTFAFEKPGDSYEGYPEIIYMRVLCTLLGTALAPLAFGCAWSMTRRLPAALLAAIFVTAETGTLLLTRFILLDAPLMFFMMAAFLSLCRLQHATLRQGAFSGPWWTSLGATGLFLGCVVSVKFVGLFTVAVVGLHAASQLWNIFADSNWTEIAQHLLARVAALIVLPMLIYFGFFVIHDALLIHSNSPLFFQEASHSPGFQMRLIGNNLHNLSQPADVGYGNFVTLRNTGINGGYLHSHNFTYPFKVMPGKKQQVTVIGIKDHNNWIQILYPVDDPDQEDGSYSGPPEGLQDGDVLRLYHNGTAALIGCGDLPAAVTFKHRIVFSQPVNLSLTESVDPEPEFLWSVHEVKDEDQDEKSSNSTSPSSGSVEPNDDEDETRAFKPSIQALTSRVRLQCQSQRKQCFLTRSLQKLPHNWGYGHGEVTCSTNKFDPYNQWIFEQNVNSKLPNATFNHLQSGLVERFLESHQVMKFRNSRMQEATYHKLTQRPWMWPICYSMHPWFDLVYRIGLIGNPLIFALNFMCLIAAAGLLLFRSYVFKRNPHGASLTEIDELAYWCRWLLVAYLLHYLPFYAMDRVLYYHHYFPALQFSSLLTAVLLGSWFCSFRSPVATLAATTFVIAALACSFVLYCYISYGYPSNGYYHPDNSTYRHLRVFQHWEI</sequence>
<dbReference type="InterPro" id="IPR036300">
    <property type="entry name" value="MIR_dom_sf"/>
</dbReference>
<name>A0A8B7PFW8_HYAAZ</name>
<feature type="transmembrane region" description="Helical" evidence="16">
    <location>
        <begin position="56"/>
        <end position="85"/>
    </location>
</feature>
<dbReference type="InterPro" id="IPR016093">
    <property type="entry name" value="MIR_motif"/>
</dbReference>
<comment type="pathway">
    <text evidence="2">Protein modification; protein glycosylation.</text>
</comment>
<dbReference type="AlphaFoldDB" id="A0A8B7PFW8"/>
<feature type="transmembrane region" description="Helical" evidence="16">
    <location>
        <begin position="677"/>
        <end position="695"/>
    </location>
</feature>
<dbReference type="InterPro" id="IPR027005">
    <property type="entry name" value="PMT-like"/>
</dbReference>
<evidence type="ECO:0000256" key="5">
    <source>
        <dbReference type="ARBA" id="ARBA00022676"/>
    </source>
</evidence>
<evidence type="ECO:0000256" key="14">
    <source>
        <dbReference type="ARBA" id="ARBA00045102"/>
    </source>
</evidence>
<evidence type="ECO:0000256" key="9">
    <source>
        <dbReference type="ARBA" id="ARBA00022824"/>
    </source>
</evidence>
<keyword evidence="9" id="KW-0256">Endoplasmic reticulum</keyword>
<dbReference type="PANTHER" id="PTHR10050:SF46">
    <property type="entry name" value="PROTEIN O-MANNOSYL-TRANSFERASE 2"/>
    <property type="match status" value="1"/>
</dbReference>
<evidence type="ECO:0000256" key="7">
    <source>
        <dbReference type="ARBA" id="ARBA00022692"/>
    </source>
</evidence>
<organism evidence="18 19">
    <name type="scientific">Hyalella azteca</name>
    <name type="common">Amphipod</name>
    <dbReference type="NCBI Taxonomy" id="294128"/>
    <lineage>
        <taxon>Eukaryota</taxon>
        <taxon>Metazoa</taxon>
        <taxon>Ecdysozoa</taxon>
        <taxon>Arthropoda</taxon>
        <taxon>Crustacea</taxon>
        <taxon>Multicrustacea</taxon>
        <taxon>Malacostraca</taxon>
        <taxon>Eumalacostraca</taxon>
        <taxon>Peracarida</taxon>
        <taxon>Amphipoda</taxon>
        <taxon>Senticaudata</taxon>
        <taxon>Talitrida</taxon>
        <taxon>Talitroidea</taxon>
        <taxon>Hyalellidae</taxon>
        <taxon>Hyalella</taxon>
    </lineage>
</organism>
<comment type="subcellular location">
    <subcellularLocation>
        <location evidence="1">Endoplasmic reticulum membrane</location>
        <topology evidence="1">Multi-pass membrane protein</topology>
    </subcellularLocation>
</comment>
<dbReference type="PANTHER" id="PTHR10050">
    <property type="entry name" value="DOLICHYL-PHOSPHATE-MANNOSE--PROTEIN MANNOSYLTRANSFERASE"/>
    <property type="match status" value="1"/>
</dbReference>
<dbReference type="Gene3D" id="2.80.10.50">
    <property type="match status" value="1"/>
</dbReference>
<dbReference type="UniPathway" id="UPA00378"/>
<dbReference type="RefSeq" id="XP_018024206.1">
    <property type="nucleotide sequence ID" value="XM_018168717.2"/>
</dbReference>
<dbReference type="KEGG" id="hazt:108679971"/>
<dbReference type="GO" id="GO:0005789">
    <property type="term" value="C:endoplasmic reticulum membrane"/>
    <property type="evidence" value="ECO:0007669"/>
    <property type="project" value="UniProtKB-SubCell"/>
</dbReference>
<evidence type="ECO:0000256" key="11">
    <source>
        <dbReference type="ARBA" id="ARBA00023136"/>
    </source>
</evidence>
<evidence type="ECO:0000256" key="10">
    <source>
        <dbReference type="ARBA" id="ARBA00022989"/>
    </source>
</evidence>
<evidence type="ECO:0000259" key="17">
    <source>
        <dbReference type="SMART" id="SM00472"/>
    </source>
</evidence>
<accession>A0A8B7PFW8</accession>
<feature type="transmembrane region" description="Helical" evidence="16">
    <location>
        <begin position="106"/>
        <end position="124"/>
    </location>
</feature>
<evidence type="ECO:0000256" key="16">
    <source>
        <dbReference type="SAM" id="Phobius"/>
    </source>
</evidence>
<feature type="transmembrane region" description="Helical" evidence="16">
    <location>
        <begin position="281"/>
        <end position="302"/>
    </location>
</feature>
<keyword evidence="18" id="KW-1185">Reference proteome</keyword>
<dbReference type="InterPro" id="IPR032421">
    <property type="entry name" value="PMT_4TMC"/>
</dbReference>
<gene>
    <name evidence="19" type="primary">LOC108679971</name>
</gene>
<dbReference type="Pfam" id="PF16192">
    <property type="entry name" value="PMT_4TMC"/>
    <property type="match status" value="1"/>
</dbReference>
<feature type="transmembrane region" description="Helical" evidence="16">
    <location>
        <begin position="238"/>
        <end position="261"/>
    </location>
</feature>
<feature type="domain" description="MIR" evidence="17">
    <location>
        <begin position="340"/>
        <end position="396"/>
    </location>
</feature>
<evidence type="ECO:0000256" key="3">
    <source>
        <dbReference type="ARBA" id="ARBA00007222"/>
    </source>
</evidence>
<dbReference type="GeneID" id="108679971"/>
<dbReference type="Proteomes" id="UP000694843">
    <property type="component" value="Unplaced"/>
</dbReference>
<feature type="transmembrane region" description="Helical" evidence="16">
    <location>
        <begin position="144"/>
        <end position="162"/>
    </location>
</feature>
<evidence type="ECO:0000256" key="1">
    <source>
        <dbReference type="ARBA" id="ARBA00004477"/>
    </source>
</evidence>
<evidence type="ECO:0000256" key="2">
    <source>
        <dbReference type="ARBA" id="ARBA00004922"/>
    </source>
</evidence>
<evidence type="ECO:0000256" key="6">
    <source>
        <dbReference type="ARBA" id="ARBA00022679"/>
    </source>
</evidence>
<protein>
    <recommendedName>
        <fullName evidence="12">Protein O-mannosyl-transferase 2</fullName>
        <ecNumber evidence="4">2.4.1.109</ecNumber>
    </recommendedName>
</protein>
<feature type="domain" description="MIR" evidence="17">
    <location>
        <begin position="508"/>
        <end position="566"/>
    </location>
</feature>
<evidence type="ECO:0000313" key="18">
    <source>
        <dbReference type="Proteomes" id="UP000694843"/>
    </source>
</evidence>
<evidence type="ECO:0000256" key="12">
    <source>
        <dbReference type="ARBA" id="ARBA00039583"/>
    </source>
</evidence>
<dbReference type="GO" id="GO:0004169">
    <property type="term" value="F:dolichyl-phosphate-mannose-protein mannosyltransferase activity"/>
    <property type="evidence" value="ECO:0007669"/>
    <property type="project" value="UniProtKB-EC"/>
</dbReference>
<keyword evidence="7 16" id="KW-0812">Transmembrane</keyword>
<evidence type="ECO:0000256" key="15">
    <source>
        <dbReference type="SAM" id="MobiDB-lite"/>
    </source>
</evidence>
<feature type="transmembrane region" description="Helical" evidence="16">
    <location>
        <begin position="707"/>
        <end position="726"/>
    </location>
</feature>
<reference evidence="19" key="1">
    <citation type="submission" date="2025-08" db="UniProtKB">
        <authorList>
            <consortium name="RefSeq"/>
        </authorList>
    </citation>
    <scope>IDENTIFICATION</scope>
    <source>
        <tissue evidence="19">Whole organism</tissue>
    </source>
</reference>
<keyword evidence="8" id="KW-0677">Repeat</keyword>
<keyword evidence="6" id="KW-0808">Transferase</keyword>
<keyword evidence="11 16" id="KW-0472">Membrane</keyword>
<comment type="catalytic activity">
    <reaction evidence="14">
        <text>a di-trans,poly-cis-dolichyl beta-D-mannosyl phosphate + L-seryl-[protein] = 3-O-(alpha-D-mannosyl)-L-seryl-[protein] + a di-trans,poly-cis-dolichyl phosphate + H(+)</text>
        <dbReference type="Rhea" id="RHEA:17377"/>
        <dbReference type="Rhea" id="RHEA-COMP:9863"/>
        <dbReference type="Rhea" id="RHEA-COMP:13546"/>
        <dbReference type="Rhea" id="RHEA-COMP:19498"/>
        <dbReference type="Rhea" id="RHEA-COMP:19501"/>
        <dbReference type="ChEBI" id="CHEBI:15378"/>
        <dbReference type="ChEBI" id="CHEBI:29999"/>
        <dbReference type="ChEBI" id="CHEBI:57683"/>
        <dbReference type="ChEBI" id="CHEBI:58211"/>
        <dbReference type="ChEBI" id="CHEBI:137321"/>
        <dbReference type="EC" id="2.4.1.109"/>
    </reaction>
</comment>
<feature type="transmembrane region" description="Helical" evidence="16">
    <location>
        <begin position="639"/>
        <end position="657"/>
    </location>
</feature>
<feature type="compositionally biased region" description="Low complexity" evidence="15">
    <location>
        <begin position="484"/>
        <end position="493"/>
    </location>
</feature>
<evidence type="ECO:0000256" key="8">
    <source>
        <dbReference type="ARBA" id="ARBA00022737"/>
    </source>
</evidence>
<dbReference type="OrthoDB" id="5561486at2759"/>
<dbReference type="CDD" id="cd23276">
    <property type="entry name" value="beta-trefoil_MIR_PMT"/>
    <property type="match status" value="1"/>
</dbReference>
<evidence type="ECO:0000313" key="19">
    <source>
        <dbReference type="RefSeq" id="XP_018024206.1"/>
    </source>
</evidence>
<evidence type="ECO:0000256" key="4">
    <source>
        <dbReference type="ARBA" id="ARBA00012839"/>
    </source>
</evidence>
<proteinExistence type="inferred from homology"/>
<comment type="similarity">
    <text evidence="3">Belongs to the glycosyltransferase 39 family.</text>
</comment>